<dbReference type="SMART" id="SM00575">
    <property type="entry name" value="ZnF_PMZ"/>
    <property type="match status" value="1"/>
</dbReference>
<evidence type="ECO:0000256" key="2">
    <source>
        <dbReference type="ARBA" id="ARBA00022723"/>
    </source>
</evidence>
<dbReference type="FunFam" id="3.10.120.10:FF:000001">
    <property type="entry name" value="Cytochrome b5 reductase 4"/>
    <property type="match status" value="1"/>
</dbReference>
<evidence type="ECO:0000256" key="4">
    <source>
        <dbReference type="RuleBase" id="RU362121"/>
    </source>
</evidence>
<feature type="compositionally biased region" description="Basic and acidic residues" evidence="5">
    <location>
        <begin position="248"/>
        <end position="262"/>
    </location>
</feature>
<evidence type="ECO:0000256" key="5">
    <source>
        <dbReference type="SAM" id="MobiDB-lite"/>
    </source>
</evidence>
<protein>
    <recommendedName>
        <fullName evidence="6">Cytochrome b5 heme-binding domain-containing protein</fullName>
    </recommendedName>
</protein>
<evidence type="ECO:0000259" key="6">
    <source>
        <dbReference type="PROSITE" id="PS50255"/>
    </source>
</evidence>
<organism evidence="7 8">
    <name type="scientific">Dipteronia sinensis</name>
    <dbReference type="NCBI Taxonomy" id="43782"/>
    <lineage>
        <taxon>Eukaryota</taxon>
        <taxon>Viridiplantae</taxon>
        <taxon>Streptophyta</taxon>
        <taxon>Embryophyta</taxon>
        <taxon>Tracheophyta</taxon>
        <taxon>Spermatophyta</taxon>
        <taxon>Magnoliopsida</taxon>
        <taxon>eudicotyledons</taxon>
        <taxon>Gunneridae</taxon>
        <taxon>Pentapetalae</taxon>
        <taxon>rosids</taxon>
        <taxon>malvids</taxon>
        <taxon>Sapindales</taxon>
        <taxon>Sapindaceae</taxon>
        <taxon>Hippocastanoideae</taxon>
        <taxon>Acereae</taxon>
        <taxon>Dipteronia</taxon>
    </lineage>
</organism>
<keyword evidence="8" id="KW-1185">Reference proteome</keyword>
<dbReference type="Pfam" id="PF00173">
    <property type="entry name" value="Cyt-b5"/>
    <property type="match status" value="1"/>
</dbReference>
<gene>
    <name evidence="7" type="ORF">Dsin_010954</name>
</gene>
<dbReference type="PANTHER" id="PTHR46237:SF1">
    <property type="entry name" value="CYTOCHROME B5 REDUCTASE 4"/>
    <property type="match status" value="1"/>
</dbReference>
<feature type="compositionally biased region" description="Basic and acidic residues" evidence="5">
    <location>
        <begin position="211"/>
        <end position="220"/>
    </location>
</feature>
<dbReference type="AlphaFoldDB" id="A0AAE0EDC4"/>
<dbReference type="SUPFAM" id="SSF55856">
    <property type="entry name" value="Cytochrome b5-like heme/steroid binding domain"/>
    <property type="match status" value="1"/>
</dbReference>
<proteinExistence type="inferred from homology"/>
<dbReference type="GO" id="GO:0004128">
    <property type="term" value="F:cytochrome-b5 reductase activity, acting on NAD(P)H"/>
    <property type="evidence" value="ECO:0007669"/>
    <property type="project" value="TreeGrafter"/>
</dbReference>
<dbReference type="InterPro" id="IPR051872">
    <property type="entry name" value="Cytochrome_b5/Flavoprotein_Rdt"/>
</dbReference>
<dbReference type="InterPro" id="IPR036400">
    <property type="entry name" value="Cyt_B5-like_heme/steroid_sf"/>
</dbReference>
<evidence type="ECO:0000313" key="7">
    <source>
        <dbReference type="EMBL" id="KAK3223929.1"/>
    </source>
</evidence>
<comment type="similarity">
    <text evidence="4">Belongs to the cytochrome b5 family.</text>
</comment>
<sequence>MRDKEEKETHANFNTWHKKPPLKSPSPFEKQMSTIYTHEIFKKFQVEVLGASACFCLNEGDNGMKKTFKVQDFEKNVNFIVTWNVNHKQATYMCRKFESYGFLCRHVICVLQSLGIFYVPPDYILQRWTKNAKAFDSIKINSSGVQSKKQRFDELIHQATKLSEEASSSNETYIIAYRVLNEALEKCVTMNHSLKKFELYEACDVEEEDMDSNKLHDTSLHDPQISSTKGAPKRIKSGIEKSRKKKPNDKSRKEYTSSKDQSIDDFHNTQVYSQAGHSNIVNLLIDNHHDVEQDLQYTVEKSPVVDIDSSNRNPDSGILWNNNSASTKQEKVGSLTFNVIDASSSPSSAGSGGELLSTQAVKFAADAGASPVKNSARKPASRAKVPFEKGYSQVDWLKLTRAHPDLAGLKGQSNRRLITMSEVKQNQTEGAMWTVFKGRVYNISPYMKFHPGGVDMLMKGVGKDCTALFNKYHAWVNAEVLLEKCLVGTLDESSRSRQ</sequence>
<keyword evidence="1 4" id="KW-0349">Heme</keyword>
<accession>A0AAE0EDC4</accession>
<evidence type="ECO:0000256" key="1">
    <source>
        <dbReference type="ARBA" id="ARBA00022617"/>
    </source>
</evidence>
<dbReference type="Gene3D" id="3.10.120.10">
    <property type="entry name" value="Cytochrome b5-like heme/steroid binding domain"/>
    <property type="match status" value="1"/>
</dbReference>
<dbReference type="Proteomes" id="UP001281410">
    <property type="component" value="Unassembled WGS sequence"/>
</dbReference>
<dbReference type="InterPro" id="IPR001199">
    <property type="entry name" value="Cyt_B5-like_heme/steroid-bd"/>
</dbReference>
<feature type="compositionally biased region" description="Basic residues" evidence="5">
    <location>
        <begin position="231"/>
        <end position="247"/>
    </location>
</feature>
<dbReference type="GO" id="GO:0020037">
    <property type="term" value="F:heme binding"/>
    <property type="evidence" value="ECO:0007669"/>
    <property type="project" value="UniProtKB-UniRule"/>
</dbReference>
<comment type="caution">
    <text evidence="7">The sequence shown here is derived from an EMBL/GenBank/DDBJ whole genome shotgun (WGS) entry which is preliminary data.</text>
</comment>
<dbReference type="InterPro" id="IPR006564">
    <property type="entry name" value="Znf_PMZ"/>
</dbReference>
<dbReference type="SMART" id="SM01117">
    <property type="entry name" value="Cyt-b5"/>
    <property type="match status" value="1"/>
</dbReference>
<name>A0AAE0EDC4_9ROSI</name>
<feature type="compositionally biased region" description="Basic and acidic residues" evidence="5">
    <location>
        <begin position="1"/>
        <end position="10"/>
    </location>
</feature>
<feature type="region of interest" description="Disordered" evidence="5">
    <location>
        <begin position="211"/>
        <end position="262"/>
    </location>
</feature>
<dbReference type="PROSITE" id="PS00191">
    <property type="entry name" value="CYTOCHROME_B5_1"/>
    <property type="match status" value="1"/>
</dbReference>
<dbReference type="GO" id="GO:0005737">
    <property type="term" value="C:cytoplasm"/>
    <property type="evidence" value="ECO:0007669"/>
    <property type="project" value="TreeGrafter"/>
</dbReference>
<dbReference type="InterPro" id="IPR018506">
    <property type="entry name" value="Cyt_B5_heme-BS"/>
</dbReference>
<keyword evidence="3 4" id="KW-0408">Iron</keyword>
<evidence type="ECO:0000313" key="8">
    <source>
        <dbReference type="Proteomes" id="UP001281410"/>
    </source>
</evidence>
<dbReference type="EMBL" id="JANJYJ010000003">
    <property type="protein sequence ID" value="KAK3223929.1"/>
    <property type="molecule type" value="Genomic_DNA"/>
</dbReference>
<dbReference type="PRINTS" id="PR00363">
    <property type="entry name" value="CYTOCHROMEB5"/>
</dbReference>
<feature type="domain" description="Cytochrome b5 heme-binding" evidence="6">
    <location>
        <begin position="415"/>
        <end position="491"/>
    </location>
</feature>
<feature type="region of interest" description="Disordered" evidence="5">
    <location>
        <begin position="1"/>
        <end position="26"/>
    </location>
</feature>
<dbReference type="GO" id="GO:0008270">
    <property type="term" value="F:zinc ion binding"/>
    <property type="evidence" value="ECO:0007669"/>
    <property type="project" value="InterPro"/>
</dbReference>
<evidence type="ECO:0000256" key="3">
    <source>
        <dbReference type="ARBA" id="ARBA00023004"/>
    </source>
</evidence>
<reference evidence="7" key="1">
    <citation type="journal article" date="2023" name="Plant J.">
        <title>Genome sequences and population genomics provide insights into the demographic history, inbreeding, and mutation load of two 'living fossil' tree species of Dipteronia.</title>
        <authorList>
            <person name="Feng Y."/>
            <person name="Comes H.P."/>
            <person name="Chen J."/>
            <person name="Zhu S."/>
            <person name="Lu R."/>
            <person name="Zhang X."/>
            <person name="Li P."/>
            <person name="Qiu J."/>
            <person name="Olsen K.M."/>
            <person name="Qiu Y."/>
        </authorList>
    </citation>
    <scope>NUCLEOTIDE SEQUENCE</scope>
    <source>
        <strain evidence="7">NBL</strain>
    </source>
</reference>
<dbReference type="PROSITE" id="PS50255">
    <property type="entry name" value="CYTOCHROME_B5_2"/>
    <property type="match status" value="1"/>
</dbReference>
<dbReference type="PANTHER" id="PTHR46237">
    <property type="entry name" value="CYTOCHROME B5 REDUCTASE 4 FAMILY MEMBER"/>
    <property type="match status" value="1"/>
</dbReference>
<keyword evidence="2 4" id="KW-0479">Metal-binding</keyword>